<accession>A0A445KYZ4</accession>
<comment type="caution">
    <text evidence="1">The sequence shown here is derived from an EMBL/GenBank/DDBJ whole genome shotgun (WGS) entry which is preliminary data.</text>
</comment>
<keyword evidence="2" id="KW-1185">Reference proteome</keyword>
<proteinExistence type="predicted"/>
<protein>
    <submittedName>
        <fullName evidence="1">Mitochondrial intermediate peptidase, mitochondrial</fullName>
    </submittedName>
</protein>
<dbReference type="PANTHER" id="PTHR11804:SF79">
    <property type="entry name" value="MITOCHONDRIAL INTERMEDIATE PEPTIDASE"/>
    <property type="match status" value="1"/>
</dbReference>
<gene>
    <name evidence="1" type="ORF">D0Y65_009442</name>
</gene>
<name>A0A445KYZ4_GLYSO</name>
<dbReference type="AlphaFoldDB" id="A0A445KYZ4"/>
<dbReference type="EMBL" id="QZWG01000004">
    <property type="protein sequence ID" value="RZC16167.1"/>
    <property type="molecule type" value="Genomic_DNA"/>
</dbReference>
<dbReference type="GO" id="GO:0004222">
    <property type="term" value="F:metalloendopeptidase activity"/>
    <property type="evidence" value="ECO:0007669"/>
    <property type="project" value="InterPro"/>
</dbReference>
<evidence type="ECO:0000313" key="1">
    <source>
        <dbReference type="EMBL" id="RZC16167.1"/>
    </source>
</evidence>
<dbReference type="InterPro" id="IPR045090">
    <property type="entry name" value="Pept_M3A_M3B"/>
</dbReference>
<dbReference type="PANTHER" id="PTHR11804">
    <property type="entry name" value="PROTEASE M3 THIMET OLIGOPEPTIDASE-RELATED"/>
    <property type="match status" value="1"/>
</dbReference>
<reference evidence="1 2" key="1">
    <citation type="submission" date="2018-09" db="EMBL/GenBank/DDBJ databases">
        <title>A high-quality reference genome of wild soybean provides a powerful tool to mine soybean genomes.</title>
        <authorList>
            <person name="Xie M."/>
            <person name="Chung C.Y.L."/>
            <person name="Li M.-W."/>
            <person name="Wong F.-L."/>
            <person name="Chan T.-F."/>
            <person name="Lam H.-M."/>
        </authorList>
    </citation>
    <scope>NUCLEOTIDE SEQUENCE [LARGE SCALE GENOMIC DNA]</scope>
    <source>
        <strain evidence="2">cv. W05</strain>
        <tissue evidence="1">Hypocotyl of etiolated seedlings</tissue>
    </source>
</reference>
<dbReference type="GO" id="GO:0006518">
    <property type="term" value="P:peptide metabolic process"/>
    <property type="evidence" value="ECO:0007669"/>
    <property type="project" value="TreeGrafter"/>
</dbReference>
<dbReference type="SUPFAM" id="SSF55486">
    <property type="entry name" value="Metalloproteases ('zincins'), catalytic domain"/>
    <property type="match status" value="1"/>
</dbReference>
<dbReference type="GO" id="GO:0006508">
    <property type="term" value="P:proteolysis"/>
    <property type="evidence" value="ECO:0007669"/>
    <property type="project" value="InterPro"/>
</dbReference>
<organism evidence="1 2">
    <name type="scientific">Glycine soja</name>
    <name type="common">Wild soybean</name>
    <dbReference type="NCBI Taxonomy" id="3848"/>
    <lineage>
        <taxon>Eukaryota</taxon>
        <taxon>Viridiplantae</taxon>
        <taxon>Streptophyta</taxon>
        <taxon>Embryophyta</taxon>
        <taxon>Tracheophyta</taxon>
        <taxon>Spermatophyta</taxon>
        <taxon>Magnoliopsida</taxon>
        <taxon>eudicotyledons</taxon>
        <taxon>Gunneridae</taxon>
        <taxon>Pentapetalae</taxon>
        <taxon>rosids</taxon>
        <taxon>fabids</taxon>
        <taxon>Fabales</taxon>
        <taxon>Fabaceae</taxon>
        <taxon>Papilionoideae</taxon>
        <taxon>50 kb inversion clade</taxon>
        <taxon>NPAAA clade</taxon>
        <taxon>indigoferoid/millettioid clade</taxon>
        <taxon>Phaseoleae</taxon>
        <taxon>Glycine</taxon>
        <taxon>Glycine subgen. Soja</taxon>
    </lineage>
</organism>
<dbReference type="Proteomes" id="UP000289340">
    <property type="component" value="Chromosome 4"/>
</dbReference>
<sequence>MSAAMWSVVIRRSSWEILRQIKRNILLGVAIRTFSTPTGLYGFPHLKTPKGFQPFVDDAIQRSGELISYICSKRPAAEVMRAMDEISDTVCSVVDSAELCRNTHPDREFVEEATKASMKINEYLHVR</sequence>
<evidence type="ECO:0000313" key="2">
    <source>
        <dbReference type="Proteomes" id="UP000289340"/>
    </source>
</evidence>